<dbReference type="Pfam" id="PF13920">
    <property type="entry name" value="zf-C3HC4_3"/>
    <property type="match status" value="1"/>
</dbReference>
<evidence type="ECO:0000256" key="3">
    <source>
        <dbReference type="SAM" id="MobiDB-lite"/>
    </source>
</evidence>
<dbReference type="SMR" id="A0A445HWZ9"/>
<dbReference type="PANTHER" id="PTHR46405:SF3">
    <property type="entry name" value="RING_U-BOX SUPERFAMILY PROTEIN"/>
    <property type="match status" value="1"/>
</dbReference>
<dbReference type="PANTHER" id="PTHR46405">
    <property type="entry name" value="OS05G0141500 PROTEIN"/>
    <property type="match status" value="1"/>
</dbReference>
<keyword evidence="1" id="KW-0479">Metal-binding</keyword>
<feature type="domain" description="RING-type" evidence="4">
    <location>
        <begin position="623"/>
        <end position="663"/>
    </location>
</feature>
<dbReference type="InterPro" id="IPR013083">
    <property type="entry name" value="Znf_RING/FYVE/PHD"/>
</dbReference>
<evidence type="ECO:0000256" key="2">
    <source>
        <dbReference type="SAM" id="Coils"/>
    </source>
</evidence>
<evidence type="ECO:0000313" key="6">
    <source>
        <dbReference type="Proteomes" id="UP000289340"/>
    </source>
</evidence>
<keyword evidence="1" id="KW-0862">Zinc</keyword>
<dbReference type="GO" id="GO:0008270">
    <property type="term" value="F:zinc ion binding"/>
    <property type="evidence" value="ECO:0007669"/>
    <property type="project" value="UniProtKB-KW"/>
</dbReference>
<dbReference type="InterPro" id="IPR001841">
    <property type="entry name" value="Znf_RING"/>
</dbReference>
<gene>
    <name evidence="5" type="ORF">D0Y65_028944</name>
</gene>
<feature type="region of interest" description="Disordered" evidence="3">
    <location>
        <begin position="1"/>
        <end position="25"/>
    </location>
</feature>
<dbReference type="SUPFAM" id="SSF57850">
    <property type="entry name" value="RING/U-box"/>
    <property type="match status" value="1"/>
</dbReference>
<feature type="coiled-coil region" evidence="2">
    <location>
        <begin position="410"/>
        <end position="451"/>
    </location>
</feature>
<dbReference type="EMBL" id="QZWG01000011">
    <property type="protein sequence ID" value="RZB78293.1"/>
    <property type="molecule type" value="Genomic_DNA"/>
</dbReference>
<dbReference type="InterPro" id="IPR046934">
    <property type="entry name" value="PIR2-like"/>
</dbReference>
<keyword evidence="1" id="KW-0863">Zinc-finger</keyword>
<feature type="compositionally biased region" description="Low complexity" evidence="3">
    <location>
        <begin position="278"/>
        <end position="297"/>
    </location>
</feature>
<dbReference type="CDD" id="cd23128">
    <property type="entry name" value="RING-HC_MIP1-like"/>
    <property type="match status" value="1"/>
</dbReference>
<evidence type="ECO:0000313" key="5">
    <source>
        <dbReference type="EMBL" id="RZB78293.1"/>
    </source>
</evidence>
<comment type="caution">
    <text evidence="5">The sequence shown here is derived from an EMBL/GenBank/DDBJ whole genome shotgun (WGS) entry which is preliminary data.</text>
</comment>
<protein>
    <submittedName>
        <fullName evidence="5">MND1-interacting protein 1</fullName>
    </submittedName>
</protein>
<reference evidence="5 6" key="1">
    <citation type="submission" date="2018-09" db="EMBL/GenBank/DDBJ databases">
        <title>A high-quality reference genome of wild soybean provides a powerful tool to mine soybean genomes.</title>
        <authorList>
            <person name="Xie M."/>
            <person name="Chung C.Y.L."/>
            <person name="Li M.-W."/>
            <person name="Wong F.-L."/>
            <person name="Chan T.-F."/>
            <person name="Lam H.-M."/>
        </authorList>
    </citation>
    <scope>NUCLEOTIDE SEQUENCE [LARGE SCALE GENOMIC DNA]</scope>
    <source>
        <strain evidence="6">cv. W05</strain>
        <tissue evidence="5">Hypocotyl of etiolated seedlings</tissue>
    </source>
</reference>
<feature type="compositionally biased region" description="Basic residues" evidence="3">
    <location>
        <begin position="1"/>
        <end position="14"/>
    </location>
</feature>
<keyword evidence="6" id="KW-1185">Reference proteome</keyword>
<evidence type="ECO:0000256" key="1">
    <source>
        <dbReference type="PROSITE-ProRule" id="PRU00175"/>
    </source>
</evidence>
<accession>A0A445HWZ9</accession>
<dbReference type="AlphaFoldDB" id="A0A445HWZ9"/>
<dbReference type="Proteomes" id="UP000289340">
    <property type="component" value="Chromosome 11"/>
</dbReference>
<dbReference type="InterPro" id="IPR046527">
    <property type="entry name" value="PIR2-like_helical"/>
</dbReference>
<organism evidence="5 6">
    <name type="scientific">Glycine soja</name>
    <name type="common">Wild soybean</name>
    <dbReference type="NCBI Taxonomy" id="3848"/>
    <lineage>
        <taxon>Eukaryota</taxon>
        <taxon>Viridiplantae</taxon>
        <taxon>Streptophyta</taxon>
        <taxon>Embryophyta</taxon>
        <taxon>Tracheophyta</taxon>
        <taxon>Spermatophyta</taxon>
        <taxon>Magnoliopsida</taxon>
        <taxon>eudicotyledons</taxon>
        <taxon>Gunneridae</taxon>
        <taxon>Pentapetalae</taxon>
        <taxon>rosids</taxon>
        <taxon>fabids</taxon>
        <taxon>Fabales</taxon>
        <taxon>Fabaceae</taxon>
        <taxon>Papilionoideae</taxon>
        <taxon>50 kb inversion clade</taxon>
        <taxon>NPAAA clade</taxon>
        <taxon>indigoferoid/millettioid clade</taxon>
        <taxon>Phaseoleae</taxon>
        <taxon>Glycine</taxon>
        <taxon>Glycine subgen. Soja</taxon>
    </lineage>
</organism>
<name>A0A445HWZ9_GLYSO</name>
<dbReference type="Pfam" id="PF20235">
    <property type="entry name" value="PIR2-like_helical"/>
    <property type="match status" value="1"/>
</dbReference>
<evidence type="ECO:0000259" key="4">
    <source>
        <dbReference type="PROSITE" id="PS50089"/>
    </source>
</evidence>
<dbReference type="Gene3D" id="3.30.40.10">
    <property type="entry name" value="Zinc/RING finger domain, C3HC4 (zinc finger)"/>
    <property type="match status" value="1"/>
</dbReference>
<feature type="region of interest" description="Disordered" evidence="3">
    <location>
        <begin position="266"/>
        <end position="309"/>
    </location>
</feature>
<sequence>MKNKNSRANRKARSVKPPDSCLSSSNSNKKWMVPYKFYDVKGPNSESNPNVDSSSWVLCTEVQLETILLKNIEIIYNDTVPKLVALGYSEEIAVKAILYNGHCYGANDLATNVLHNSLACLTTGTLDLSESSPAFPDMKKLQEYSLMNLVSLLKEVRPDLSRGDAMWCLLMSNFHVLKAGAIPVPVGNTCPPPPPPLPELENTGWRFAKEGGLGFPLNGLFSDTDMTIRLQRDIEFPKRFDLTPAMKSLLKRNVAMFADGFRANSKQVQPQASEFPRTGSVSKLGSSSASGTAAVLGEQPGDSHNQNDQEDLNSVMSKFLDLNIDDNVEFVPEDDKEEVIVTLVNQIKDLEKQVKERKDWAHEKAIQAAKKLSSDLIELKKFKMEREENKKLPKETGAAEELDNPTMMRLSEMENALRKTSGQMDQATAAVRKLEAEKAEIKAELEASKLSASESVTSCLQVAKREKKCLKKLLTWEKQKVKIHQDISDEKQKILEIQEELAQIKQCAKETEVTRKEELKAKEEALALIEEERRSKEAAEANHKRNLKALRLKIEIDFQRRKDDLLRLEQEISRLKAPARSTTLPTSESEDAEPQRETLAKLLLELDNVKDFSGKEINGDRECIICGKDEVSVIFLPCAHQVMCARCGKEYGKKGKAVCPCCRVPIEERIPIFGACS</sequence>
<dbReference type="Gramene" id="XM_028333416.1">
    <property type="protein sequence ID" value="XP_028189217.1"/>
    <property type="gene ID" value="LOC114375589"/>
</dbReference>
<feature type="coiled-coil region" evidence="2">
    <location>
        <begin position="487"/>
        <end position="542"/>
    </location>
</feature>
<proteinExistence type="predicted"/>
<keyword evidence="2" id="KW-0175">Coiled coil</keyword>
<dbReference type="PROSITE" id="PS50089">
    <property type="entry name" value="ZF_RING_2"/>
    <property type="match status" value="1"/>
</dbReference>